<feature type="domain" description="Transcription factor IIIC subunit 5 HTH" evidence="6">
    <location>
        <begin position="158"/>
        <end position="309"/>
    </location>
</feature>
<dbReference type="GO" id="GO:0000127">
    <property type="term" value="C:transcription factor TFIIIC complex"/>
    <property type="evidence" value="ECO:0007669"/>
    <property type="project" value="InterPro"/>
</dbReference>
<dbReference type="InterPro" id="IPR042536">
    <property type="entry name" value="TFIIIC_tauA_Sfc1"/>
</dbReference>
<dbReference type="Pfam" id="PF09734">
    <property type="entry name" value="Tau95"/>
    <property type="match status" value="1"/>
</dbReference>
<dbReference type="EMBL" id="OU895877">
    <property type="protein sequence ID" value="CAG9798074.1"/>
    <property type="molecule type" value="Genomic_DNA"/>
</dbReference>
<dbReference type="InterPro" id="IPR019136">
    <property type="entry name" value="TF_IIIC_su-5_HTH"/>
</dbReference>
<accession>A0A9N9RJQ4</accession>
<dbReference type="PANTHER" id="PTHR13230">
    <property type="entry name" value="GENERAL TRANSCRIPTION FACTOR IIIC, POLYPEPTIDE 5"/>
    <property type="match status" value="1"/>
</dbReference>
<name>A0A9N9RJQ4_9DIPT</name>
<dbReference type="PANTHER" id="PTHR13230:SF5">
    <property type="entry name" value="GENERAL TRANSCRIPTION FACTOR 3C POLYPEPTIDE 5"/>
    <property type="match status" value="1"/>
</dbReference>
<keyword evidence="4" id="KW-0539">Nucleus</keyword>
<dbReference type="InterPro" id="IPR041499">
    <property type="entry name" value="Tfc1/Sfc1_N"/>
</dbReference>
<keyword evidence="2" id="KW-0238">DNA-binding</keyword>
<evidence type="ECO:0000259" key="7">
    <source>
        <dbReference type="Pfam" id="PF17682"/>
    </source>
</evidence>
<dbReference type="OrthoDB" id="5598268at2759"/>
<comment type="subcellular location">
    <subcellularLocation>
        <location evidence="1">Nucleus</location>
    </subcellularLocation>
</comment>
<proteinExistence type="predicted"/>
<protein>
    <recommendedName>
        <fullName evidence="10">General transcription factor 3C polypeptide 5</fullName>
    </recommendedName>
</protein>
<feature type="domain" description="Transcription factor IIIC subunit Tfc1/Sfc1 triple barrel" evidence="7">
    <location>
        <begin position="14"/>
        <end position="119"/>
    </location>
</feature>
<gene>
    <name evidence="8" type="ORF">CHIRRI_LOCUS1059</name>
</gene>
<dbReference type="Gene3D" id="3.30.200.160">
    <property type="entry name" value="TFIIIC, subcomplex tauA, subunit Sfc1, barrel domain"/>
    <property type="match status" value="1"/>
</dbReference>
<evidence type="ECO:0000313" key="8">
    <source>
        <dbReference type="EMBL" id="CAG9798074.1"/>
    </source>
</evidence>
<dbReference type="Proteomes" id="UP001153620">
    <property type="component" value="Chromosome 1"/>
</dbReference>
<dbReference type="AlphaFoldDB" id="A0A9N9RJQ4"/>
<evidence type="ECO:0000256" key="2">
    <source>
        <dbReference type="ARBA" id="ARBA00023125"/>
    </source>
</evidence>
<evidence type="ECO:0000256" key="3">
    <source>
        <dbReference type="ARBA" id="ARBA00023163"/>
    </source>
</evidence>
<feature type="compositionally biased region" description="Acidic residues" evidence="5">
    <location>
        <begin position="442"/>
        <end position="458"/>
    </location>
</feature>
<evidence type="ECO:0000259" key="6">
    <source>
        <dbReference type="Pfam" id="PF09734"/>
    </source>
</evidence>
<evidence type="ECO:0000313" key="9">
    <source>
        <dbReference type="Proteomes" id="UP001153620"/>
    </source>
</evidence>
<keyword evidence="9" id="KW-1185">Reference proteome</keyword>
<dbReference type="Pfam" id="PF17682">
    <property type="entry name" value="Tau95_N"/>
    <property type="match status" value="1"/>
</dbReference>
<evidence type="ECO:0000256" key="1">
    <source>
        <dbReference type="ARBA" id="ARBA00004123"/>
    </source>
</evidence>
<keyword evidence="3" id="KW-0804">Transcription</keyword>
<sequence>MEITKGDRIPSLIGIEYPGRVENVDKMIETLGGSQDLSRAFSENQKLQLKFHPTSYYNKAIISNEPTTGNDSSGILLKMKIRRPKKPTKDSKTEFISAELVGTVSTLYKFNNVADFQYLPIQKNETTKKTECIYNDIVPDDITCGPQWFREKTDMPLFLPPVQFTRTDQIQPTVLRNEQKNLVDEDDDEKIIRFSSRSTRSTNGTTVIFEMNHPVPMKPKEAVKEFATDNNALAQKEFDSIVELFEQRPIWTLSAIRAHIREPPKRISKILACVAFYYTTGPWRNCFVKFGYDPRKNFESRFYQMIDYRVRQGAGFKGELKRKSTSAISKRVKVHQKFDGGLEEDEIDTNYQLRQKEAIFTVDTIPPFRARNYQLIDIQIPKIQEMLKNIPSPITGAECDEKRGWFPQGFLEDVRTILSNAAQSNMMKLCKEKNISLDEFKVEDEDSITNQDIDEDTASSESNADTSDEDAESD</sequence>
<dbReference type="GO" id="GO:0005634">
    <property type="term" value="C:nucleus"/>
    <property type="evidence" value="ECO:0007669"/>
    <property type="project" value="UniProtKB-SubCell"/>
</dbReference>
<dbReference type="GO" id="GO:0001002">
    <property type="term" value="F:RNA polymerase III type 1 promoter sequence-specific DNA binding"/>
    <property type="evidence" value="ECO:0007669"/>
    <property type="project" value="TreeGrafter"/>
</dbReference>
<evidence type="ECO:0000256" key="4">
    <source>
        <dbReference type="ARBA" id="ARBA00023242"/>
    </source>
</evidence>
<feature type="region of interest" description="Disordered" evidence="5">
    <location>
        <begin position="442"/>
        <end position="474"/>
    </location>
</feature>
<evidence type="ECO:0008006" key="10">
    <source>
        <dbReference type="Google" id="ProtNLM"/>
    </source>
</evidence>
<dbReference type="InterPro" id="IPR040454">
    <property type="entry name" value="TF_IIIC_Tfc1/Sfc1"/>
</dbReference>
<dbReference type="GO" id="GO:0006384">
    <property type="term" value="P:transcription initiation at RNA polymerase III promoter"/>
    <property type="evidence" value="ECO:0007669"/>
    <property type="project" value="InterPro"/>
</dbReference>
<organism evidence="8 9">
    <name type="scientific">Chironomus riparius</name>
    <dbReference type="NCBI Taxonomy" id="315576"/>
    <lineage>
        <taxon>Eukaryota</taxon>
        <taxon>Metazoa</taxon>
        <taxon>Ecdysozoa</taxon>
        <taxon>Arthropoda</taxon>
        <taxon>Hexapoda</taxon>
        <taxon>Insecta</taxon>
        <taxon>Pterygota</taxon>
        <taxon>Neoptera</taxon>
        <taxon>Endopterygota</taxon>
        <taxon>Diptera</taxon>
        <taxon>Nematocera</taxon>
        <taxon>Chironomoidea</taxon>
        <taxon>Chironomidae</taxon>
        <taxon>Chironominae</taxon>
        <taxon>Chironomus</taxon>
    </lineage>
</organism>
<dbReference type="GO" id="GO:0001003">
    <property type="term" value="F:RNA polymerase III type 2 promoter sequence-specific DNA binding"/>
    <property type="evidence" value="ECO:0007669"/>
    <property type="project" value="TreeGrafter"/>
</dbReference>
<evidence type="ECO:0000256" key="5">
    <source>
        <dbReference type="SAM" id="MobiDB-lite"/>
    </source>
</evidence>
<reference evidence="8" key="1">
    <citation type="submission" date="2022-01" db="EMBL/GenBank/DDBJ databases">
        <authorList>
            <person name="King R."/>
        </authorList>
    </citation>
    <scope>NUCLEOTIDE SEQUENCE</scope>
</reference>
<reference evidence="8" key="2">
    <citation type="submission" date="2022-10" db="EMBL/GenBank/DDBJ databases">
        <authorList>
            <consortium name="ENA_rothamsted_submissions"/>
            <consortium name="culmorum"/>
            <person name="King R."/>
        </authorList>
    </citation>
    <scope>NUCLEOTIDE SEQUENCE</scope>
</reference>